<keyword evidence="4" id="KW-1185">Reference proteome</keyword>
<organism evidence="3 4">
    <name type="scientific">Thalassobaculum litoreum DSM 18839</name>
    <dbReference type="NCBI Taxonomy" id="1123362"/>
    <lineage>
        <taxon>Bacteria</taxon>
        <taxon>Pseudomonadati</taxon>
        <taxon>Pseudomonadota</taxon>
        <taxon>Alphaproteobacteria</taxon>
        <taxon>Rhodospirillales</taxon>
        <taxon>Thalassobaculaceae</taxon>
        <taxon>Thalassobaculum</taxon>
    </lineage>
</organism>
<proteinExistence type="predicted"/>
<keyword evidence="2" id="KW-1133">Transmembrane helix</keyword>
<dbReference type="RefSeq" id="WP_175474191.1">
    <property type="nucleotide sequence ID" value="NZ_FNBW01000006.1"/>
</dbReference>
<dbReference type="InterPro" id="IPR021395">
    <property type="entry name" value="DUF3035"/>
</dbReference>
<keyword evidence="2" id="KW-0812">Transmembrane</keyword>
<accession>A0A8G2EYS0</accession>
<dbReference type="AlphaFoldDB" id="A0A8G2EYS0"/>
<protein>
    <submittedName>
        <fullName evidence="3">Beta-barrel assembly machine subunit BamF</fullName>
    </submittedName>
</protein>
<feature type="transmembrane region" description="Helical" evidence="2">
    <location>
        <begin position="20"/>
        <end position="38"/>
    </location>
</feature>
<comment type="caution">
    <text evidence="3">The sequence shown here is derived from an EMBL/GenBank/DDBJ whole genome shotgun (WGS) entry which is preliminary data.</text>
</comment>
<gene>
    <name evidence="3" type="ORF">SAMN05660686_02256</name>
</gene>
<evidence type="ECO:0000313" key="3">
    <source>
        <dbReference type="EMBL" id="SDF76402.1"/>
    </source>
</evidence>
<name>A0A8G2EYS0_9PROT</name>
<dbReference type="Pfam" id="PF11233">
    <property type="entry name" value="DUF3035"/>
    <property type="match status" value="1"/>
</dbReference>
<reference evidence="3 4" key="1">
    <citation type="submission" date="2016-10" db="EMBL/GenBank/DDBJ databases">
        <authorList>
            <person name="Varghese N."/>
            <person name="Submissions S."/>
        </authorList>
    </citation>
    <scope>NUCLEOTIDE SEQUENCE [LARGE SCALE GENOMIC DNA]</scope>
    <source>
        <strain evidence="3 4">DSM 18839</strain>
    </source>
</reference>
<keyword evidence="2" id="KW-0472">Membrane</keyword>
<evidence type="ECO:0000256" key="1">
    <source>
        <dbReference type="SAM" id="MobiDB-lite"/>
    </source>
</evidence>
<dbReference type="EMBL" id="FNBW01000006">
    <property type="protein sequence ID" value="SDF76402.1"/>
    <property type="molecule type" value="Genomic_DNA"/>
</dbReference>
<evidence type="ECO:0000256" key="2">
    <source>
        <dbReference type="SAM" id="Phobius"/>
    </source>
</evidence>
<evidence type="ECO:0000313" key="4">
    <source>
        <dbReference type="Proteomes" id="UP000198615"/>
    </source>
</evidence>
<feature type="region of interest" description="Disordered" evidence="1">
    <location>
        <begin position="64"/>
        <end position="86"/>
    </location>
</feature>
<dbReference type="Proteomes" id="UP000198615">
    <property type="component" value="Unassembled WGS sequence"/>
</dbReference>
<sequence>MKTMGETADRARTVGRAARIVPAAVLAVIMAVGLGGCGQLRDALGQTKDPPDEFQVVARAPLALPPNYDLRPPRPGTPRPQERSTTDAAAERILGRAARATTANPNAVPAAPVVVNSIGEAKFRQQLGVDQAEPGIRETVDKETADYVYETRYPIDHLLFWKDDPERGVLLDASKEQQRLQENAALGRKPNEGELPTITRNREGLLQRIF</sequence>